<protein>
    <submittedName>
        <fullName evidence="1">Uncharacterized protein</fullName>
    </submittedName>
</protein>
<reference evidence="1" key="2">
    <citation type="submission" date="2020-11" db="EMBL/GenBank/DDBJ databases">
        <authorList>
            <person name="McCartney M.A."/>
            <person name="Auch B."/>
            <person name="Kono T."/>
            <person name="Mallez S."/>
            <person name="Becker A."/>
            <person name="Gohl D.M."/>
            <person name="Silverstein K.A.T."/>
            <person name="Koren S."/>
            <person name="Bechman K.B."/>
            <person name="Herman A."/>
            <person name="Abrahante J.E."/>
            <person name="Garbe J."/>
        </authorList>
    </citation>
    <scope>NUCLEOTIDE SEQUENCE</scope>
    <source>
        <strain evidence="1">Duluth1</strain>
        <tissue evidence="1">Whole animal</tissue>
    </source>
</reference>
<gene>
    <name evidence="1" type="ORF">DPMN_011057</name>
</gene>
<comment type="caution">
    <text evidence="1">The sequence shown here is derived from an EMBL/GenBank/DDBJ whole genome shotgun (WGS) entry which is preliminary data.</text>
</comment>
<accession>A0A9D4N4B0</accession>
<dbReference type="EMBL" id="JAIWYP010000001">
    <property type="protein sequence ID" value="KAH3887044.1"/>
    <property type="molecule type" value="Genomic_DNA"/>
</dbReference>
<proteinExistence type="predicted"/>
<organism evidence="1 2">
    <name type="scientific">Dreissena polymorpha</name>
    <name type="common">Zebra mussel</name>
    <name type="synonym">Mytilus polymorpha</name>
    <dbReference type="NCBI Taxonomy" id="45954"/>
    <lineage>
        <taxon>Eukaryota</taxon>
        <taxon>Metazoa</taxon>
        <taxon>Spiralia</taxon>
        <taxon>Lophotrochozoa</taxon>
        <taxon>Mollusca</taxon>
        <taxon>Bivalvia</taxon>
        <taxon>Autobranchia</taxon>
        <taxon>Heteroconchia</taxon>
        <taxon>Euheterodonta</taxon>
        <taxon>Imparidentia</taxon>
        <taxon>Neoheterodontei</taxon>
        <taxon>Myida</taxon>
        <taxon>Dreissenoidea</taxon>
        <taxon>Dreissenidae</taxon>
        <taxon>Dreissena</taxon>
    </lineage>
</organism>
<sequence>MENELTHVAMTQPRMFRQTDADGPRKRLINFCQHFRRRESITSMNRYTWVLTSLTDGGRFCAALFDDKFIRVDGPNGIHQTVRHLQNQKPNDVFTRLYVTYKIKNQMTYSPDCMSPTKSRAKSRIHQTVCHLQNQEPNHVFTRLYVASKIKSQITYSPDGMSPTKSRA</sequence>
<reference evidence="1" key="1">
    <citation type="journal article" date="2019" name="bioRxiv">
        <title>The Genome of the Zebra Mussel, Dreissena polymorpha: A Resource for Invasive Species Research.</title>
        <authorList>
            <person name="McCartney M.A."/>
            <person name="Auch B."/>
            <person name="Kono T."/>
            <person name="Mallez S."/>
            <person name="Zhang Y."/>
            <person name="Obille A."/>
            <person name="Becker A."/>
            <person name="Abrahante J.E."/>
            <person name="Garbe J."/>
            <person name="Badalamenti J.P."/>
            <person name="Herman A."/>
            <person name="Mangelson H."/>
            <person name="Liachko I."/>
            <person name="Sullivan S."/>
            <person name="Sone E.D."/>
            <person name="Koren S."/>
            <person name="Silverstein K.A.T."/>
            <person name="Beckman K.B."/>
            <person name="Gohl D.M."/>
        </authorList>
    </citation>
    <scope>NUCLEOTIDE SEQUENCE</scope>
    <source>
        <strain evidence="1">Duluth1</strain>
        <tissue evidence="1">Whole animal</tissue>
    </source>
</reference>
<evidence type="ECO:0000313" key="2">
    <source>
        <dbReference type="Proteomes" id="UP000828390"/>
    </source>
</evidence>
<evidence type="ECO:0000313" key="1">
    <source>
        <dbReference type="EMBL" id="KAH3887044.1"/>
    </source>
</evidence>
<dbReference type="Proteomes" id="UP000828390">
    <property type="component" value="Unassembled WGS sequence"/>
</dbReference>
<name>A0A9D4N4B0_DREPO</name>
<keyword evidence="2" id="KW-1185">Reference proteome</keyword>
<dbReference type="AlphaFoldDB" id="A0A9D4N4B0"/>